<name>A0A445MTU5_9BACT</name>
<dbReference type="PANTHER" id="PTHR35564:SF4">
    <property type="entry name" value="CYTOPLASMIC PROTEIN"/>
    <property type="match status" value="1"/>
</dbReference>
<dbReference type="EMBL" id="OJIN01000064">
    <property type="protein sequence ID" value="SPD72832.1"/>
    <property type="molecule type" value="Genomic_DNA"/>
</dbReference>
<dbReference type="NCBIfam" id="TIGR03347">
    <property type="entry name" value="VI_chp_1"/>
    <property type="match status" value="1"/>
</dbReference>
<dbReference type="Pfam" id="PF06996">
    <property type="entry name" value="T6SS_TssG"/>
    <property type="match status" value="1"/>
</dbReference>
<sequence>MAPQKRQQGPSLKERLFKEFYSFSFFKAVDLLESIYSNKKPLGQTLEPEEEAVRFSVKPGLAFPPSDILSLQEGSEDAPANMAVTFMGAIGPNGVLPQWFNELAIERNRQKDFSLTVFLDLFHHRLITFFYLAWKKHRFPENYIPGAKDRLSRYLLSLSGLGTPGLRGKIKLPEESLAFYSGLISRQVPSAVAIEATVSYLSGATVNVDQFIEQLIPLSPEDQTQLGSANSRLGVDTVCGSFVRDCQSKFRVNLGPMGYDDFLRFLPDGDMLGPIFSLVKYMVGMEYEFETRIHLRRREVPLCELGAEKAPRLGWTTWIKSPQFIHENDPHITFQQSELMRE</sequence>
<evidence type="ECO:0000313" key="1">
    <source>
        <dbReference type="EMBL" id="SPD72832.1"/>
    </source>
</evidence>
<reference evidence="1" key="1">
    <citation type="submission" date="2018-01" db="EMBL/GenBank/DDBJ databases">
        <authorList>
            <person name="Regsiter A."/>
            <person name="William W."/>
        </authorList>
    </citation>
    <scope>NUCLEOTIDE SEQUENCE</scope>
    <source>
        <strain evidence="1">TRIP AH-1</strain>
    </source>
</reference>
<organism evidence="1">
    <name type="scientific">uncultured Desulfobacterium sp</name>
    <dbReference type="NCBI Taxonomy" id="201089"/>
    <lineage>
        <taxon>Bacteria</taxon>
        <taxon>Pseudomonadati</taxon>
        <taxon>Thermodesulfobacteriota</taxon>
        <taxon>Desulfobacteria</taxon>
        <taxon>Desulfobacterales</taxon>
        <taxon>Desulfobacteriaceae</taxon>
        <taxon>Desulfobacterium</taxon>
        <taxon>environmental samples</taxon>
    </lineage>
</organism>
<accession>A0A445MTU5</accession>
<proteinExistence type="predicted"/>
<gene>
    <name evidence="1" type="primary">tssG</name>
    <name evidence="1" type="ORF">PITCH_A1560012</name>
</gene>
<dbReference type="AlphaFoldDB" id="A0A445MTU5"/>
<dbReference type="InterPro" id="IPR010732">
    <property type="entry name" value="T6SS_TssG-like"/>
</dbReference>
<protein>
    <submittedName>
        <fullName evidence="1">Type VI secretion system protein TssG</fullName>
    </submittedName>
</protein>
<dbReference type="PANTHER" id="PTHR35564">
    <property type="match status" value="1"/>
</dbReference>